<dbReference type="InterPro" id="IPR008974">
    <property type="entry name" value="TRAF-like"/>
</dbReference>
<dbReference type="Gene3D" id="1.25.40.420">
    <property type="match status" value="1"/>
</dbReference>
<dbReference type="Proteomes" id="UP000499080">
    <property type="component" value="Unassembled WGS sequence"/>
</dbReference>
<reference evidence="3 4" key="1">
    <citation type="journal article" date="2019" name="Sci. Rep.">
        <title>Orb-weaving spider Araneus ventricosus genome elucidates the spidroin gene catalogue.</title>
        <authorList>
            <person name="Kono N."/>
            <person name="Nakamura H."/>
            <person name="Ohtoshi R."/>
            <person name="Moran D.A.P."/>
            <person name="Shinohara A."/>
            <person name="Yoshida Y."/>
            <person name="Fujiwara M."/>
            <person name="Mori M."/>
            <person name="Tomita M."/>
            <person name="Arakawa K."/>
        </authorList>
    </citation>
    <scope>NUCLEOTIDE SEQUENCE [LARGE SCALE GENOMIC DNA]</scope>
</reference>
<dbReference type="SUPFAM" id="SSF49599">
    <property type="entry name" value="TRAF domain-like"/>
    <property type="match status" value="2"/>
</dbReference>
<dbReference type="Pfam" id="PF22486">
    <property type="entry name" value="MATH_2"/>
    <property type="match status" value="1"/>
</dbReference>
<feature type="domain" description="MATH" evidence="2">
    <location>
        <begin position="14"/>
        <end position="140"/>
    </location>
</feature>
<dbReference type="InterPro" id="IPR002083">
    <property type="entry name" value="MATH/TRAF_dom"/>
</dbReference>
<dbReference type="PANTHER" id="PTHR24413">
    <property type="entry name" value="SPECKLE-TYPE POZ PROTEIN"/>
    <property type="match status" value="1"/>
</dbReference>
<comment type="caution">
    <text evidence="3">The sequence shown here is derived from an EMBL/GenBank/DDBJ whole genome shotgun (WGS) entry which is preliminary data.</text>
</comment>
<accession>A0A4Y2V0G3</accession>
<dbReference type="InterPro" id="IPR000210">
    <property type="entry name" value="BTB/POZ_dom"/>
</dbReference>
<dbReference type="Gene3D" id="2.60.210.10">
    <property type="entry name" value="Apoptosis, Tumor Necrosis Factor Receptor Associated Protein 2, Chain A"/>
    <property type="match status" value="2"/>
</dbReference>
<dbReference type="Pfam" id="PF00651">
    <property type="entry name" value="BTB"/>
    <property type="match status" value="1"/>
</dbReference>
<dbReference type="InterPro" id="IPR011333">
    <property type="entry name" value="SKP1/BTB/POZ_sf"/>
</dbReference>
<organism evidence="3 4">
    <name type="scientific">Araneus ventricosus</name>
    <name type="common">Orbweaver spider</name>
    <name type="synonym">Epeira ventricosa</name>
    <dbReference type="NCBI Taxonomy" id="182803"/>
    <lineage>
        <taxon>Eukaryota</taxon>
        <taxon>Metazoa</taxon>
        <taxon>Ecdysozoa</taxon>
        <taxon>Arthropoda</taxon>
        <taxon>Chelicerata</taxon>
        <taxon>Arachnida</taxon>
        <taxon>Araneae</taxon>
        <taxon>Araneomorphae</taxon>
        <taxon>Entelegynae</taxon>
        <taxon>Araneoidea</taxon>
        <taxon>Araneidae</taxon>
        <taxon>Araneus</taxon>
    </lineage>
</organism>
<dbReference type="Gene3D" id="3.30.710.10">
    <property type="entry name" value="Potassium Channel Kv1.1, Chain A"/>
    <property type="match status" value="1"/>
</dbReference>
<evidence type="ECO:0000313" key="3">
    <source>
        <dbReference type="EMBL" id="GBO17390.1"/>
    </source>
</evidence>
<evidence type="ECO:0000313" key="4">
    <source>
        <dbReference type="Proteomes" id="UP000499080"/>
    </source>
</evidence>
<dbReference type="PROSITE" id="PS50144">
    <property type="entry name" value="MATH"/>
    <property type="match status" value="1"/>
</dbReference>
<protein>
    <submittedName>
        <fullName evidence="3">Speckle-type POZ protein</fullName>
    </submittedName>
</protein>
<dbReference type="OrthoDB" id="2311693at2759"/>
<gene>
    <name evidence="3" type="primary">SPOP_24</name>
    <name evidence="3" type="ORF">AVEN_22652_1</name>
</gene>
<dbReference type="SMART" id="SM00225">
    <property type="entry name" value="BTB"/>
    <property type="match status" value="1"/>
</dbReference>
<dbReference type="EMBL" id="BGPR01041154">
    <property type="protein sequence ID" value="GBO17390.1"/>
    <property type="molecule type" value="Genomic_DNA"/>
</dbReference>
<sequence>MPHFYFTTDDAKPGFTFIWTIENHRYYLHEGQRLTSSVFTVNTLHKSKWTLSMLRKQYEDDYIDFSLLREEDSYSRDIEIEFQLSILDGKGRSLLSMNKIKHLFERNEKSQNSVPMERCGFLRNTREYLAQDALTVSIRMWRTDTQLEDSSLLFARTRIQVERKSFIWSIEKFSAFHSDQKRILSLQPASSTLPNLHFKLSLAENNDDLQIEITQGKSEEKSIASICEIIVMNSYGREVVSDEAGFLFESSDEVWKFPPLITKTKLMSNKNLYLPNDVLHLKCICGISKGIAINQIDGYDSIISNMDRLCIDKEEALSSATLSEDLHNLFENTTFSDIVLQSQTKKFSVHKNILCARSPVFSTMFTIDMKEKKSNCVELHDVDDETLQNMLLFIYTDSVGDLKWDAFLKLYAAADKYQIELLKLKCTSLLKGSVNTFNACSILIFADMHNDKDLKTFIQNFILRKDKEIFESDDWKTLMEDDQSTLAMETMYLKCINE</sequence>
<dbReference type="AlphaFoldDB" id="A0A4Y2V0G3"/>
<name>A0A4Y2V0G3_ARAVE</name>
<dbReference type="FunFam" id="3.30.710.10:FF:000159">
    <property type="entry name" value="Speckle-type POZ protein B"/>
    <property type="match status" value="1"/>
</dbReference>
<dbReference type="PROSITE" id="PS50097">
    <property type="entry name" value="BTB"/>
    <property type="match status" value="1"/>
</dbReference>
<feature type="domain" description="BTB" evidence="1">
    <location>
        <begin position="336"/>
        <end position="399"/>
    </location>
</feature>
<dbReference type="SUPFAM" id="SSF54695">
    <property type="entry name" value="POZ domain"/>
    <property type="match status" value="1"/>
</dbReference>
<dbReference type="GO" id="GO:0030163">
    <property type="term" value="P:protein catabolic process"/>
    <property type="evidence" value="ECO:0007669"/>
    <property type="project" value="UniProtKB-ARBA"/>
</dbReference>
<evidence type="ECO:0000259" key="2">
    <source>
        <dbReference type="PROSITE" id="PS50144"/>
    </source>
</evidence>
<keyword evidence="4" id="KW-1185">Reference proteome</keyword>
<proteinExistence type="predicted"/>
<evidence type="ECO:0000259" key="1">
    <source>
        <dbReference type="PROSITE" id="PS50097"/>
    </source>
</evidence>